<dbReference type="Proteomes" id="UP001634747">
    <property type="component" value="Unassembled WGS sequence"/>
</dbReference>
<dbReference type="EMBL" id="JBJYXY010000001">
    <property type="protein sequence ID" value="MFN2974705.1"/>
    <property type="molecule type" value="Genomic_DNA"/>
</dbReference>
<evidence type="ECO:0000256" key="5">
    <source>
        <dbReference type="ARBA" id="ARBA00022833"/>
    </source>
</evidence>
<dbReference type="SUPFAM" id="SSF51556">
    <property type="entry name" value="Metallo-dependent hydrolases"/>
    <property type="match status" value="1"/>
</dbReference>
<name>A0ABW9KG51_9BACT</name>
<dbReference type="Gene3D" id="3.20.20.140">
    <property type="entry name" value="Metal-dependent hydrolases"/>
    <property type="match status" value="1"/>
</dbReference>
<dbReference type="NCBIfam" id="TIGR01430">
    <property type="entry name" value="aden_deam"/>
    <property type="match status" value="1"/>
</dbReference>
<gene>
    <name evidence="7" type="primary">add</name>
    <name evidence="7" type="ORF">ACK2TP_02930</name>
</gene>
<keyword evidence="8" id="KW-1185">Reference proteome</keyword>
<keyword evidence="5" id="KW-0862">Zinc</keyword>
<comment type="similarity">
    <text evidence="2">Belongs to the metallo-dependent hydrolases superfamily. Adenosine and AMP deaminases family.</text>
</comment>
<dbReference type="InterPro" id="IPR006330">
    <property type="entry name" value="Ado/ade_deaminase"/>
</dbReference>
<reference evidence="7 8" key="1">
    <citation type="submission" date="2024-12" db="EMBL/GenBank/DDBJ databases">
        <authorList>
            <person name="Lee Y."/>
        </authorList>
    </citation>
    <scope>NUCLEOTIDE SEQUENCE [LARGE SCALE GENOMIC DNA]</scope>
    <source>
        <strain evidence="7 8">03SUJ4</strain>
    </source>
</reference>
<protein>
    <submittedName>
        <fullName evidence="7">Adenosine deaminase</fullName>
        <ecNumber evidence="7">3.5.4.4</ecNumber>
    </submittedName>
</protein>
<dbReference type="InterPro" id="IPR032466">
    <property type="entry name" value="Metal_Hydrolase"/>
</dbReference>
<evidence type="ECO:0000256" key="1">
    <source>
        <dbReference type="ARBA" id="ARBA00001947"/>
    </source>
</evidence>
<evidence type="ECO:0000313" key="7">
    <source>
        <dbReference type="EMBL" id="MFN2974705.1"/>
    </source>
</evidence>
<keyword evidence="3" id="KW-0479">Metal-binding</keyword>
<evidence type="ECO:0000256" key="2">
    <source>
        <dbReference type="ARBA" id="ARBA00006676"/>
    </source>
</evidence>
<evidence type="ECO:0000256" key="4">
    <source>
        <dbReference type="ARBA" id="ARBA00022801"/>
    </source>
</evidence>
<sequence length="339" mass="38061">MITPDREWLRGLPKCELHLHLEGTIVPETLMALSQRHDAEPLTLEAARALYVYENFIGFLMAFKAVSERLQAPEDYELITVEMVRRLAEQGVRHAEVYISIGIILRFKQQLHVSDVIAAVERGRKRAEQEFGTTVFWIFDAVRHFGAEEAAAVFRKAAELKQQYPSIVGIGIGGDEARGPAEDFRDLYAEAKAAGLHLTVHAGESVPAGSIWSAINIGAERLGHALSAVNDPELLDVLAERQIPLELNVTSNLRTGCCGSIEHHPVRLYFERGLMVTLNSDDPPMFGADLLDEYETVQREFEFTNEQMREFAANSVEASFLPAERKVSLLREIESYRSR</sequence>
<dbReference type="GO" id="GO:0016787">
    <property type="term" value="F:hydrolase activity"/>
    <property type="evidence" value="ECO:0007669"/>
    <property type="project" value="UniProtKB-KW"/>
</dbReference>
<comment type="caution">
    <text evidence="7">The sequence shown here is derived from an EMBL/GenBank/DDBJ whole genome shotgun (WGS) entry which is preliminary data.</text>
</comment>
<organism evidence="7 8">
    <name type="scientific">Terriglobus aquaticus</name>
    <dbReference type="NCBI Taxonomy" id="940139"/>
    <lineage>
        <taxon>Bacteria</taxon>
        <taxon>Pseudomonadati</taxon>
        <taxon>Acidobacteriota</taxon>
        <taxon>Terriglobia</taxon>
        <taxon>Terriglobales</taxon>
        <taxon>Acidobacteriaceae</taxon>
        <taxon>Terriglobus</taxon>
    </lineage>
</organism>
<feature type="domain" description="Adenosine deaminase" evidence="6">
    <location>
        <begin position="13"/>
        <end position="335"/>
    </location>
</feature>
<proteinExistence type="inferred from homology"/>
<evidence type="ECO:0000313" key="8">
    <source>
        <dbReference type="Proteomes" id="UP001634747"/>
    </source>
</evidence>
<accession>A0ABW9KG51</accession>
<dbReference type="Pfam" id="PF00962">
    <property type="entry name" value="A_deaminase"/>
    <property type="match status" value="1"/>
</dbReference>
<evidence type="ECO:0000259" key="6">
    <source>
        <dbReference type="Pfam" id="PF00962"/>
    </source>
</evidence>
<dbReference type="PANTHER" id="PTHR43114">
    <property type="entry name" value="ADENINE DEAMINASE"/>
    <property type="match status" value="1"/>
</dbReference>
<dbReference type="InterPro" id="IPR001365">
    <property type="entry name" value="A_deaminase_dom"/>
</dbReference>
<evidence type="ECO:0000256" key="3">
    <source>
        <dbReference type="ARBA" id="ARBA00022723"/>
    </source>
</evidence>
<comment type="cofactor">
    <cofactor evidence="1">
        <name>Zn(2+)</name>
        <dbReference type="ChEBI" id="CHEBI:29105"/>
    </cofactor>
</comment>
<dbReference type="PANTHER" id="PTHR43114:SF6">
    <property type="entry name" value="ADENINE DEAMINASE"/>
    <property type="match status" value="1"/>
</dbReference>
<dbReference type="RefSeq" id="WP_263413738.1">
    <property type="nucleotide sequence ID" value="NZ_BAABBH010000001.1"/>
</dbReference>
<dbReference type="EC" id="3.5.4.4" evidence="7"/>
<keyword evidence="4 7" id="KW-0378">Hydrolase</keyword>